<dbReference type="PROSITE" id="PS51671">
    <property type="entry name" value="ACT"/>
    <property type="match status" value="2"/>
</dbReference>
<dbReference type="SMART" id="SM00471">
    <property type="entry name" value="HDc"/>
    <property type="match status" value="1"/>
</dbReference>
<comment type="catalytic activity">
    <reaction evidence="7">
        <text>[protein-PII]-L-tyrosine + UTP = [protein-PII]-uridylyl-L-tyrosine + diphosphate</text>
        <dbReference type="Rhea" id="RHEA:13673"/>
        <dbReference type="Rhea" id="RHEA-COMP:12147"/>
        <dbReference type="Rhea" id="RHEA-COMP:12148"/>
        <dbReference type="ChEBI" id="CHEBI:33019"/>
        <dbReference type="ChEBI" id="CHEBI:46398"/>
        <dbReference type="ChEBI" id="CHEBI:46858"/>
        <dbReference type="ChEBI" id="CHEBI:90602"/>
        <dbReference type="EC" id="2.7.7.59"/>
    </reaction>
</comment>
<keyword evidence="2 7" id="KW-0548">Nucleotidyltransferase</keyword>
<dbReference type="Pfam" id="PF08335">
    <property type="entry name" value="GlnD_UR_UTase"/>
    <property type="match status" value="1"/>
</dbReference>
<evidence type="ECO:0000256" key="7">
    <source>
        <dbReference type="HAMAP-Rule" id="MF_00277"/>
    </source>
</evidence>
<dbReference type="InterPro" id="IPR043519">
    <property type="entry name" value="NT_sf"/>
</dbReference>
<comment type="cofactor">
    <cofactor evidence="7">
        <name>Mg(2+)</name>
        <dbReference type="ChEBI" id="CHEBI:18420"/>
    </cofactor>
</comment>
<dbReference type="InterPro" id="IPR045865">
    <property type="entry name" value="ACT-like_dom_sf"/>
</dbReference>
<keyword evidence="6 7" id="KW-0511">Multifunctional enzyme</keyword>
<dbReference type="NCBIfam" id="NF002895">
    <property type="entry name" value="PRK03381.1"/>
    <property type="match status" value="1"/>
</dbReference>
<keyword evidence="5 7" id="KW-0460">Magnesium</keyword>
<dbReference type="Gene3D" id="3.30.460.10">
    <property type="entry name" value="Beta Polymerase, domain 2"/>
    <property type="match status" value="1"/>
</dbReference>
<dbReference type="InterPro" id="IPR006674">
    <property type="entry name" value="HD_domain"/>
</dbReference>
<dbReference type="SUPFAM" id="SSF55021">
    <property type="entry name" value="ACT-like"/>
    <property type="match status" value="1"/>
</dbReference>
<comment type="activity regulation">
    <text evidence="7">Uridylyltransferase (UTase) activity is inhibited by glutamine, while glutamine activates uridylyl-removing (UR) activity.</text>
</comment>
<feature type="domain" description="ACT" evidence="9">
    <location>
        <begin position="739"/>
        <end position="812"/>
    </location>
</feature>
<reference evidence="11 14" key="2">
    <citation type="submission" date="2020-07" db="EMBL/GenBank/DDBJ databases">
        <title>Sequencing the genomes of 1000 actinobacteria strains.</title>
        <authorList>
            <person name="Klenk H.-P."/>
        </authorList>
    </citation>
    <scope>NUCLEOTIDE SEQUENCE [LARGE SCALE GENOMIC DNA]</scope>
    <source>
        <strain evidence="11 14">DSM 45117</strain>
    </source>
</reference>
<dbReference type="PIRSF" id="PIRSF006288">
    <property type="entry name" value="PII_uridyltransf"/>
    <property type="match status" value="1"/>
</dbReference>
<dbReference type="SUPFAM" id="SSF81301">
    <property type="entry name" value="Nucleotidyltransferase"/>
    <property type="match status" value="1"/>
</dbReference>
<feature type="region of interest" description="Disordered" evidence="8">
    <location>
        <begin position="289"/>
        <end position="308"/>
    </location>
</feature>
<evidence type="ECO:0000256" key="8">
    <source>
        <dbReference type="SAM" id="MobiDB-lite"/>
    </source>
</evidence>
<gene>
    <name evidence="7" type="primary">glnD</name>
    <name evidence="11" type="ORF">FHR37_001089</name>
    <name evidence="12" type="ORF">SAMN05421678_105359</name>
</gene>
<evidence type="ECO:0000259" key="10">
    <source>
        <dbReference type="PROSITE" id="PS51831"/>
    </source>
</evidence>
<dbReference type="EC" id="3.1.4.-" evidence="7"/>
<proteinExistence type="inferred from homology"/>
<dbReference type="CDD" id="cd04873">
    <property type="entry name" value="ACT_UUR-ACR-like"/>
    <property type="match status" value="1"/>
</dbReference>
<dbReference type="InterPro" id="IPR010043">
    <property type="entry name" value="UTase/UR"/>
</dbReference>
<dbReference type="SUPFAM" id="SSF109604">
    <property type="entry name" value="HD-domain/PDEase-like"/>
    <property type="match status" value="1"/>
</dbReference>
<evidence type="ECO:0000256" key="5">
    <source>
        <dbReference type="ARBA" id="ARBA00022842"/>
    </source>
</evidence>
<dbReference type="AlphaFoldDB" id="A0A1I2RP23"/>
<dbReference type="PANTHER" id="PTHR47320">
    <property type="entry name" value="BIFUNCTIONAL URIDYLYLTRANSFERASE/URIDYLYL-REMOVING ENZYME"/>
    <property type="match status" value="1"/>
</dbReference>
<evidence type="ECO:0000259" key="9">
    <source>
        <dbReference type="PROSITE" id="PS51671"/>
    </source>
</evidence>
<keyword evidence="3" id="KW-0677">Repeat</keyword>
<reference evidence="12 13" key="1">
    <citation type="submission" date="2016-10" db="EMBL/GenBank/DDBJ databases">
        <authorList>
            <person name="de Groot N.N."/>
        </authorList>
    </citation>
    <scope>NUCLEOTIDE SEQUENCE [LARGE SCALE GENOMIC DNA]</scope>
    <source>
        <strain evidence="12 13">CPCC 202808</strain>
    </source>
</reference>
<sequence length="812" mass="86636">MPPTPAFSPAPSARERLTQVGRSRAARTHAADERLRTLLADAFAETGTPPTAGGVSVVALGGYGREELSAASDLDVLLLYDDRCADVAGIAERLWYPLWDDRVALDHSVRTITETSDAAAADLRTALSLLDARHVAGDAALTIQLRTTLLANWRRTAPRRLPELEQSCRERAARVGEIAALLEPDLKEARGGLRDGVVMRALAATWLVDVPQANVARLRSGLLDVRDVLHEVGGRRPTDRLRADLQAEVAAGCGLPDRDALLRYVYHLGRTMSHTADIAWRRAGRALAGRSGRRTGRTRPRPGPALTPLAPGVAAVDGEVVLAPEARVGADPLLPLRAAYAAADHGLLLAPHTADRLGNTPGTLPTPWPAEARRLFTALLGTGPDLLAVWETCDQAGLVNDLVPEWDRVRCAPQYSPVHRHTVDRHLLDTCVEASRLVRRVYRPDLLLVGALLHDLGKGGPVGQGGRDSRDGRPARPAPDHSVTGAEIAARLAPRWGFGEADTETLVLLVRHHLLLADTATRRDLDDPTTIRRVAAVVGDADTLDLLAALTEADARATGSAAWTPWRAALVGRLVGHVRRHLERGQVPAPGPLAQWQRALAREKLPGVVVEPPDVDGEPFRITVVAPGRVGSLATVAGVLALARLSVRSASVHTEVRVEDDTGVYADGHTEGDVGVSIWTVAGEPPDPAVLRERLDAALSGRDRVAPRVARMDAAHAARSARRPADVRVEPGASAAATVLEVRAHDRPGLFHQVCAAVAAAGCSVRSAHVSTWADNAVDVFYLTRPLGGPLEEAVAARVAESVRAALDPEPR</sequence>
<comment type="function">
    <text evidence="7">Modifies, by uridylylation and deuridylylation, the PII regulatory proteins (GlnB and homologs), in response to the nitrogen status of the cell that GlnD senses through the glutamine level. Under low glutamine levels, catalyzes the conversion of the PII proteins and UTP to PII-UMP and PPi, while under higher glutamine levels, GlnD hydrolyzes PII-UMP to PII and UMP (deuridylylation). Thus, controls uridylylation state and activity of the PII proteins, and plays an important role in the regulation of nitrogen metabolism.</text>
</comment>
<dbReference type="PANTHER" id="PTHR47320:SF1">
    <property type="entry name" value="BIFUNCTIONAL URIDYLYLTRANSFERASE_URIDYLYL-REMOVING ENZYME"/>
    <property type="match status" value="1"/>
</dbReference>
<protein>
    <recommendedName>
        <fullName evidence="7">Bifunctional uridylyltransferase/uridylyl-removing enzyme</fullName>
        <shortName evidence="7">UTase/UR</shortName>
    </recommendedName>
    <alternativeName>
        <fullName evidence="7">Bifunctional [protein-PII] modification enzyme</fullName>
    </alternativeName>
    <alternativeName>
        <fullName evidence="7">Bifunctional nitrogen sensor protein</fullName>
    </alternativeName>
    <domain>
        <recommendedName>
            <fullName evidence="7">[Protein-PII] uridylyltransferase</fullName>
            <shortName evidence="7">PII uridylyltransferase</shortName>
            <shortName evidence="7">UTase</shortName>
            <ecNumber evidence="7">2.7.7.59</ecNumber>
        </recommendedName>
    </domain>
    <domain>
        <recommendedName>
            <fullName evidence="7">[Protein-PII]-UMP uridylyl-removing enzyme</fullName>
            <shortName evidence="7">UR</shortName>
            <ecNumber evidence="7">3.1.4.-</ecNumber>
        </recommendedName>
    </domain>
</protein>
<evidence type="ECO:0000313" key="14">
    <source>
        <dbReference type="Proteomes" id="UP000533017"/>
    </source>
</evidence>
<evidence type="ECO:0000256" key="4">
    <source>
        <dbReference type="ARBA" id="ARBA00022801"/>
    </source>
</evidence>
<organism evidence="12 13">
    <name type="scientific">Actinopolymorpha cephalotaxi</name>
    <dbReference type="NCBI Taxonomy" id="504797"/>
    <lineage>
        <taxon>Bacteria</taxon>
        <taxon>Bacillati</taxon>
        <taxon>Actinomycetota</taxon>
        <taxon>Actinomycetes</taxon>
        <taxon>Propionibacteriales</taxon>
        <taxon>Actinopolymorphaceae</taxon>
        <taxon>Actinopolymorpha</taxon>
    </lineage>
</organism>
<dbReference type="GO" id="GO:0008081">
    <property type="term" value="F:phosphoric diester hydrolase activity"/>
    <property type="evidence" value="ECO:0007669"/>
    <property type="project" value="UniProtKB-UniRule"/>
</dbReference>
<dbReference type="GO" id="GO:0008773">
    <property type="term" value="F:[protein-PII] uridylyltransferase activity"/>
    <property type="evidence" value="ECO:0007669"/>
    <property type="project" value="UniProtKB-UniRule"/>
</dbReference>
<evidence type="ECO:0000256" key="6">
    <source>
        <dbReference type="ARBA" id="ARBA00023268"/>
    </source>
</evidence>
<evidence type="ECO:0000256" key="2">
    <source>
        <dbReference type="ARBA" id="ARBA00022695"/>
    </source>
</evidence>
<feature type="region of interest" description="Uridylyltransferase" evidence="7">
    <location>
        <begin position="1"/>
        <end position="308"/>
    </location>
</feature>
<feature type="domain" description="HD" evidence="10">
    <location>
        <begin position="423"/>
        <end position="547"/>
    </location>
</feature>
<evidence type="ECO:0000313" key="11">
    <source>
        <dbReference type="EMBL" id="NYH82238.1"/>
    </source>
</evidence>
<dbReference type="Proteomes" id="UP000199052">
    <property type="component" value="Unassembled WGS sequence"/>
</dbReference>
<comment type="caution">
    <text evidence="7">Lacks conserved residue(s) required for the propagation of feature annotation.</text>
</comment>
<keyword evidence="1 7" id="KW-0808">Transferase</keyword>
<keyword evidence="14" id="KW-1185">Reference proteome</keyword>
<comment type="similarity">
    <text evidence="7">Belongs to the GlnD family.</text>
</comment>
<dbReference type="InterPro" id="IPR002912">
    <property type="entry name" value="ACT_dom"/>
</dbReference>
<dbReference type="STRING" id="504797.SAMN05421678_105359"/>
<dbReference type="HAMAP" id="MF_00277">
    <property type="entry name" value="PII_uridylyl_transf"/>
    <property type="match status" value="1"/>
</dbReference>
<evidence type="ECO:0000256" key="3">
    <source>
        <dbReference type="ARBA" id="ARBA00022737"/>
    </source>
</evidence>
<dbReference type="CDD" id="cd02116">
    <property type="entry name" value="ACT"/>
    <property type="match status" value="1"/>
</dbReference>
<accession>A0A1I2RP23</accession>
<feature type="domain" description="ACT" evidence="9">
    <location>
        <begin position="621"/>
        <end position="711"/>
    </location>
</feature>
<name>A0A1I2RP23_9ACTN</name>
<dbReference type="Pfam" id="PF01966">
    <property type="entry name" value="HD"/>
    <property type="match status" value="1"/>
</dbReference>
<dbReference type="InterPro" id="IPR003607">
    <property type="entry name" value="HD/PDEase_dom"/>
</dbReference>
<dbReference type="RefSeq" id="WP_092883187.1">
    <property type="nucleotide sequence ID" value="NZ_FOOI01000005.1"/>
</dbReference>
<feature type="compositionally biased region" description="Basic residues" evidence="8">
    <location>
        <begin position="291"/>
        <end position="300"/>
    </location>
</feature>
<comment type="catalytic activity">
    <reaction evidence="7">
        <text>[protein-PII]-uridylyl-L-tyrosine + H2O = [protein-PII]-L-tyrosine + UMP + H(+)</text>
        <dbReference type="Rhea" id="RHEA:48600"/>
        <dbReference type="Rhea" id="RHEA-COMP:12147"/>
        <dbReference type="Rhea" id="RHEA-COMP:12148"/>
        <dbReference type="ChEBI" id="CHEBI:15377"/>
        <dbReference type="ChEBI" id="CHEBI:15378"/>
        <dbReference type="ChEBI" id="CHEBI:46858"/>
        <dbReference type="ChEBI" id="CHEBI:57865"/>
        <dbReference type="ChEBI" id="CHEBI:90602"/>
    </reaction>
</comment>
<dbReference type="Proteomes" id="UP000533017">
    <property type="component" value="Unassembled WGS sequence"/>
</dbReference>
<comment type="domain">
    <text evidence="7">Has four distinct domains: an N-terminal nucleotidyltransferase (NT) domain responsible for UTase activity, a central HD domain that encodes UR activity, and two C-terminal ACT domains that seem to have a role in glutamine sensing.</text>
</comment>
<evidence type="ECO:0000313" key="13">
    <source>
        <dbReference type="Proteomes" id="UP000199052"/>
    </source>
</evidence>
<evidence type="ECO:0000313" key="12">
    <source>
        <dbReference type="EMBL" id="SFG39601.1"/>
    </source>
</evidence>
<dbReference type="PROSITE" id="PS51831">
    <property type="entry name" value="HD"/>
    <property type="match status" value="1"/>
</dbReference>
<dbReference type="GO" id="GO:0006808">
    <property type="term" value="P:regulation of nitrogen utilization"/>
    <property type="evidence" value="ECO:0007669"/>
    <property type="project" value="UniProtKB-UniRule"/>
</dbReference>
<dbReference type="InterPro" id="IPR013546">
    <property type="entry name" value="PII_UdlTrfase/GS_AdlTrfase"/>
</dbReference>
<dbReference type="OrthoDB" id="9758038at2"/>
<dbReference type="EMBL" id="FOOI01000005">
    <property type="protein sequence ID" value="SFG39601.1"/>
    <property type="molecule type" value="Genomic_DNA"/>
</dbReference>
<feature type="region of interest" description="Disordered" evidence="8">
    <location>
        <begin position="459"/>
        <end position="484"/>
    </location>
</feature>
<dbReference type="EMBL" id="JACBZA010000001">
    <property type="protein sequence ID" value="NYH82238.1"/>
    <property type="molecule type" value="Genomic_DNA"/>
</dbReference>
<dbReference type="Gene3D" id="1.10.3090.10">
    <property type="entry name" value="cca-adding enzyme, domain 2"/>
    <property type="match status" value="1"/>
</dbReference>
<dbReference type="Pfam" id="PF01842">
    <property type="entry name" value="ACT"/>
    <property type="match status" value="1"/>
</dbReference>
<evidence type="ECO:0000256" key="1">
    <source>
        <dbReference type="ARBA" id="ARBA00022679"/>
    </source>
</evidence>
<dbReference type="EC" id="2.7.7.59" evidence="7"/>
<keyword evidence="4 7" id="KW-0378">Hydrolase</keyword>